<dbReference type="SUPFAM" id="SSF47473">
    <property type="entry name" value="EF-hand"/>
    <property type="match status" value="1"/>
</dbReference>
<comment type="caution">
    <text evidence="4">The sequence shown here is derived from an EMBL/GenBank/DDBJ whole genome shotgun (WGS) entry which is preliminary data.</text>
</comment>
<dbReference type="CDD" id="cd00051">
    <property type="entry name" value="EFh"/>
    <property type="match status" value="1"/>
</dbReference>
<accession>A0AAE0GIB3</accession>
<proteinExistence type="predicted"/>
<keyword evidence="5" id="KW-1185">Reference proteome</keyword>
<feature type="domain" description="EF-hand" evidence="3">
    <location>
        <begin position="3"/>
        <end position="38"/>
    </location>
</feature>
<evidence type="ECO:0000313" key="4">
    <source>
        <dbReference type="EMBL" id="KAK3278591.1"/>
    </source>
</evidence>
<feature type="compositionally biased region" description="Low complexity" evidence="2">
    <location>
        <begin position="231"/>
        <end position="240"/>
    </location>
</feature>
<feature type="region of interest" description="Disordered" evidence="2">
    <location>
        <begin position="178"/>
        <end position="251"/>
    </location>
</feature>
<dbReference type="InterPro" id="IPR002048">
    <property type="entry name" value="EF_hand_dom"/>
</dbReference>
<dbReference type="Proteomes" id="UP001190700">
    <property type="component" value="Unassembled WGS sequence"/>
</dbReference>
<dbReference type="InterPro" id="IPR018247">
    <property type="entry name" value="EF_Hand_1_Ca_BS"/>
</dbReference>
<dbReference type="InterPro" id="IPR011992">
    <property type="entry name" value="EF-hand-dom_pair"/>
</dbReference>
<dbReference type="GO" id="GO:0005509">
    <property type="term" value="F:calcium ion binding"/>
    <property type="evidence" value="ECO:0007669"/>
    <property type="project" value="InterPro"/>
</dbReference>
<name>A0AAE0GIB3_9CHLO</name>
<feature type="compositionally biased region" description="Low complexity" evidence="2">
    <location>
        <begin position="518"/>
        <end position="540"/>
    </location>
</feature>
<gene>
    <name evidence="4" type="ORF">CYMTET_13481</name>
</gene>
<feature type="compositionally biased region" description="Basic and acidic residues" evidence="2">
    <location>
        <begin position="546"/>
        <end position="563"/>
    </location>
</feature>
<reference evidence="4 5" key="1">
    <citation type="journal article" date="2015" name="Genome Biol. Evol.">
        <title>Comparative Genomics of a Bacterivorous Green Alga Reveals Evolutionary Causalities and Consequences of Phago-Mixotrophic Mode of Nutrition.</title>
        <authorList>
            <person name="Burns J.A."/>
            <person name="Paasch A."/>
            <person name="Narechania A."/>
            <person name="Kim E."/>
        </authorList>
    </citation>
    <scope>NUCLEOTIDE SEQUENCE [LARGE SCALE GENOMIC DNA]</scope>
    <source>
        <strain evidence="4 5">PLY_AMNH</strain>
    </source>
</reference>
<feature type="region of interest" description="Disordered" evidence="2">
    <location>
        <begin position="303"/>
        <end position="329"/>
    </location>
</feature>
<dbReference type="Pfam" id="PF13499">
    <property type="entry name" value="EF-hand_7"/>
    <property type="match status" value="1"/>
</dbReference>
<dbReference type="Gene3D" id="1.10.238.10">
    <property type="entry name" value="EF-hand"/>
    <property type="match status" value="1"/>
</dbReference>
<dbReference type="PROSITE" id="PS00018">
    <property type="entry name" value="EF_HAND_1"/>
    <property type="match status" value="1"/>
</dbReference>
<evidence type="ECO:0000313" key="5">
    <source>
        <dbReference type="Proteomes" id="UP001190700"/>
    </source>
</evidence>
<dbReference type="PROSITE" id="PS50222">
    <property type="entry name" value="EF_HAND_2"/>
    <property type="match status" value="1"/>
</dbReference>
<dbReference type="AlphaFoldDB" id="A0AAE0GIB3"/>
<dbReference type="SMART" id="SM00054">
    <property type="entry name" value="EFh"/>
    <property type="match status" value="1"/>
</dbReference>
<evidence type="ECO:0000256" key="2">
    <source>
        <dbReference type="SAM" id="MobiDB-lite"/>
    </source>
</evidence>
<evidence type="ECO:0000259" key="3">
    <source>
        <dbReference type="PROSITE" id="PS50222"/>
    </source>
</evidence>
<dbReference type="EMBL" id="LGRX02005369">
    <property type="protein sequence ID" value="KAK3278591.1"/>
    <property type="molecule type" value="Genomic_DNA"/>
</dbReference>
<sequence>MDLSEGELREVFEYFDTDNDGVVSTEDFLTALRQPLGSAASESDLERLLEVVDPHNSKRVSFAKFAEGLTLWLRLKSIADGVENFSDKAYAESHARVPPTPESQRTNFLLDRGGREVSDLTGVSPVTCNEYELENMARMLHSRRAEPSLSHPAEPERKDPATEFILSDMHRELEEKLGLRSPDGMPSPQGDALHMPSTRPESPGTEPESEAEFSDAPLADFSRAQPPPAPAREQASPRRAGTASGAIMEERTGIFRTEGGIDPVEVTLAGVRICPQALRLGGASTVDEVGPIVRAPSRALKDRAVPKVRAGAASRNQDPHSSYTRDRQVSALSAEVARLQQENASLRKQQAKDRRYADEQTQAMIVRFKEAKKLIAEKDMQLRQFQATVLDEQKKVKHKDARMVMTSEKTGMLEQKLAARDALLARLNERLQEMAADAESIRTLTARAAARVRPLMARVKSFRHDMAQLHTSTLGVRTALSLLELQVAALLEHRAGTPASRTSRASNAKVELAALPHQQQPKQRAEAAARPAPVVPQGQASPPDPPRGEQARALQEEQARALREGAAQPSESQHTSPPGAIWRVMPSHSDSELPFNSASSPPEQREAKGTAWQLRSSRLLGEGLAASPERAAAAHDDAPSSHESMFLVPDVEKHEEACEELLNGLGQLQQELDLVAHSGQPWTSEAAPLEKLPLSVSDQVEPPLPVSDQVELPLPVSAEPLAAIDNSRASRREAHRKFVSEMWRRASEELSGSP</sequence>
<feature type="region of interest" description="Disordered" evidence="2">
    <location>
        <begin position="516"/>
        <end position="612"/>
    </location>
</feature>
<protein>
    <recommendedName>
        <fullName evidence="3">EF-hand domain-containing protein</fullName>
    </recommendedName>
</protein>
<organism evidence="4 5">
    <name type="scientific">Cymbomonas tetramitiformis</name>
    <dbReference type="NCBI Taxonomy" id="36881"/>
    <lineage>
        <taxon>Eukaryota</taxon>
        <taxon>Viridiplantae</taxon>
        <taxon>Chlorophyta</taxon>
        <taxon>Pyramimonadophyceae</taxon>
        <taxon>Pyramimonadales</taxon>
        <taxon>Pyramimonadaceae</taxon>
        <taxon>Cymbomonas</taxon>
    </lineage>
</organism>
<keyword evidence="1" id="KW-0106">Calcium</keyword>
<evidence type="ECO:0000256" key="1">
    <source>
        <dbReference type="ARBA" id="ARBA00022837"/>
    </source>
</evidence>